<dbReference type="InterPro" id="IPR017896">
    <property type="entry name" value="4Fe4S_Fe-S-bd"/>
</dbReference>
<comment type="cofactor">
    <cofactor evidence="3 4">
        <name>[4Fe-4S] cluster</name>
        <dbReference type="ChEBI" id="CHEBI:49883"/>
    </cofactor>
    <text evidence="3 4">Binds 2 [4Fe-4S] clusters. In this family the first cluster has a non-standard and varying [4Fe-4S] binding motif CX(2)CX(2)CX(4-5)CP.</text>
</comment>
<feature type="domain" description="4Fe-4S ferredoxin-type" evidence="5">
    <location>
        <begin position="580"/>
        <end position="609"/>
    </location>
</feature>
<feature type="binding site" evidence="4">
    <location>
        <position position="572"/>
    </location>
    <ligand>
        <name>[4Fe-4S] cluster</name>
        <dbReference type="ChEBI" id="CHEBI:49883"/>
        <label>2</label>
    </ligand>
</feature>
<dbReference type="FunFam" id="3.40.50.970:FF:000039">
    <property type="entry name" value="Indolepyruvate oxidoreductase subunit IorA"/>
    <property type="match status" value="1"/>
</dbReference>
<dbReference type="GO" id="GO:0030976">
    <property type="term" value="F:thiamine pyrophosphate binding"/>
    <property type="evidence" value="ECO:0007669"/>
    <property type="project" value="InterPro"/>
</dbReference>
<keyword evidence="2 3" id="KW-0560">Oxidoreductase</keyword>
<dbReference type="EMBL" id="DXGF01000082">
    <property type="protein sequence ID" value="HIW83548.1"/>
    <property type="molecule type" value="Genomic_DNA"/>
</dbReference>
<evidence type="ECO:0000256" key="1">
    <source>
        <dbReference type="ARBA" id="ARBA00022723"/>
    </source>
</evidence>
<keyword evidence="3" id="KW-0813">Transport</keyword>
<feature type="binding site" evidence="4">
    <location>
        <position position="566"/>
    </location>
    <ligand>
        <name>[4Fe-4S] cluster</name>
        <dbReference type="ChEBI" id="CHEBI:49883"/>
        <label>1</label>
    </ligand>
</feature>
<dbReference type="AlphaFoldDB" id="A0A9D1UDR4"/>
<dbReference type="InterPro" id="IPR017721">
    <property type="entry name" value="IorA"/>
</dbReference>
<dbReference type="GO" id="GO:0043805">
    <property type="term" value="F:indolepyruvate ferredoxin oxidoreductase activity"/>
    <property type="evidence" value="ECO:0007669"/>
    <property type="project" value="UniProtKB-UniRule"/>
</dbReference>
<feature type="binding site" evidence="4">
    <location>
        <position position="560"/>
    </location>
    <ligand>
        <name>[4Fe-4S] cluster</name>
        <dbReference type="ChEBI" id="CHEBI:49883"/>
        <label>1</label>
    </ligand>
</feature>
<dbReference type="PROSITE" id="PS51379">
    <property type="entry name" value="4FE4S_FER_2"/>
    <property type="match status" value="2"/>
</dbReference>
<comment type="function">
    <text evidence="3">Catalyzes the ferredoxin-dependent oxidative decarboxylation of arylpyruvates.</text>
</comment>
<dbReference type="InterPro" id="IPR002880">
    <property type="entry name" value="Pyrv_Fd/Flavodoxin_OxRdtase_N"/>
</dbReference>
<protein>
    <recommendedName>
        <fullName evidence="3">Indolepyruvate oxidoreductase subunit IorA</fullName>
        <shortName evidence="3">IOR</shortName>
        <ecNumber evidence="3">1.2.7.8</ecNumber>
    </recommendedName>
    <alternativeName>
        <fullName evidence="3">Indolepyruvate ferredoxin oxidoreductase subunit alpha</fullName>
    </alternativeName>
</protein>
<dbReference type="PANTHER" id="PTHR43710:SF6">
    <property type="entry name" value="INDOLEPYRUVATE OXIDOREDUCTASE SUBUNIT IORA"/>
    <property type="match status" value="1"/>
</dbReference>
<dbReference type="Gene3D" id="3.30.70.20">
    <property type="match status" value="1"/>
</dbReference>
<evidence type="ECO:0000256" key="2">
    <source>
        <dbReference type="ARBA" id="ARBA00023002"/>
    </source>
</evidence>
<reference evidence="6" key="1">
    <citation type="journal article" date="2021" name="PeerJ">
        <title>Extensive microbial diversity within the chicken gut microbiome revealed by metagenomics and culture.</title>
        <authorList>
            <person name="Gilroy R."/>
            <person name="Ravi A."/>
            <person name="Getino M."/>
            <person name="Pursley I."/>
            <person name="Horton D.L."/>
            <person name="Alikhan N.F."/>
            <person name="Baker D."/>
            <person name="Gharbi K."/>
            <person name="Hall N."/>
            <person name="Watson M."/>
            <person name="Adriaenssens E.M."/>
            <person name="Foster-Nyarko E."/>
            <person name="Jarju S."/>
            <person name="Secka A."/>
            <person name="Antonio M."/>
            <person name="Oren A."/>
            <person name="Chaudhuri R.R."/>
            <person name="La Ragione R."/>
            <person name="Hildebrand F."/>
            <person name="Pallen M.J."/>
        </authorList>
    </citation>
    <scope>NUCLEOTIDE SEQUENCE</scope>
    <source>
        <strain evidence="6">ChiSxjej1B13-11762</strain>
    </source>
</reference>
<organism evidence="6 7">
    <name type="scientific">Candidatus Dorea gallistercoris</name>
    <dbReference type="NCBI Taxonomy" id="2838542"/>
    <lineage>
        <taxon>Bacteria</taxon>
        <taxon>Bacillati</taxon>
        <taxon>Bacillota</taxon>
        <taxon>Clostridia</taxon>
        <taxon>Lachnospirales</taxon>
        <taxon>Lachnospiraceae</taxon>
        <taxon>Dorea</taxon>
    </lineage>
</organism>
<evidence type="ECO:0000259" key="5">
    <source>
        <dbReference type="PROSITE" id="PS51379"/>
    </source>
</evidence>
<dbReference type="CDD" id="cd02008">
    <property type="entry name" value="TPP_IOR_alpha"/>
    <property type="match status" value="1"/>
</dbReference>
<feature type="binding site" evidence="4">
    <location>
        <position position="595"/>
    </location>
    <ligand>
        <name>[4Fe-4S] cluster</name>
        <dbReference type="ChEBI" id="CHEBI:49883"/>
        <label>2</label>
    </ligand>
</feature>
<dbReference type="InterPro" id="IPR045025">
    <property type="entry name" value="HACL1-like"/>
</dbReference>
<dbReference type="GO" id="GO:0046872">
    <property type="term" value="F:metal ion binding"/>
    <property type="evidence" value="ECO:0007669"/>
    <property type="project" value="UniProtKB-UniRule"/>
</dbReference>
<evidence type="ECO:0000313" key="6">
    <source>
        <dbReference type="EMBL" id="HIW83548.1"/>
    </source>
</evidence>
<dbReference type="GO" id="GO:0051539">
    <property type="term" value="F:4 iron, 4 sulfur cluster binding"/>
    <property type="evidence" value="ECO:0007669"/>
    <property type="project" value="UniProtKB-UniRule"/>
</dbReference>
<evidence type="ECO:0000256" key="3">
    <source>
        <dbReference type="PIRNR" id="PIRNR006439"/>
    </source>
</evidence>
<keyword evidence="3" id="KW-0249">Electron transport</keyword>
<keyword evidence="3 4" id="KW-0004">4Fe-4S</keyword>
<feature type="binding site" evidence="4">
    <location>
        <position position="563"/>
    </location>
    <ligand>
        <name>[4Fe-4S] cluster</name>
        <dbReference type="ChEBI" id="CHEBI:49883"/>
        <label>1</label>
    </ligand>
</feature>
<evidence type="ECO:0000313" key="7">
    <source>
        <dbReference type="Proteomes" id="UP000824263"/>
    </source>
</evidence>
<dbReference type="PIRSF" id="PIRSF006439">
    <property type="entry name" value="Indolepyruvate_ferr_oxidored"/>
    <property type="match status" value="1"/>
</dbReference>
<feature type="binding site" evidence="4">
    <location>
        <position position="599"/>
    </location>
    <ligand>
        <name>[4Fe-4S] cluster</name>
        <dbReference type="ChEBI" id="CHEBI:49883"/>
        <label>1</label>
    </ligand>
</feature>
<proteinExistence type="predicted"/>
<dbReference type="InterPro" id="IPR011766">
    <property type="entry name" value="TPP_enzyme_TPP-bd"/>
</dbReference>
<feature type="domain" description="4Fe-4S ferredoxin-type" evidence="5">
    <location>
        <begin position="551"/>
        <end position="578"/>
    </location>
</feature>
<name>A0A9D1UDR4_9FIRM</name>
<feature type="binding site" evidence="4">
    <location>
        <position position="589"/>
    </location>
    <ligand>
        <name>[4Fe-4S] cluster</name>
        <dbReference type="ChEBI" id="CHEBI:49883"/>
        <label>2</label>
    </ligand>
</feature>
<evidence type="ECO:0000256" key="4">
    <source>
        <dbReference type="PIRSR" id="PIRSR006439-50"/>
    </source>
</evidence>
<dbReference type="Pfam" id="PF01855">
    <property type="entry name" value="POR_N"/>
    <property type="match status" value="1"/>
</dbReference>
<dbReference type="EC" id="1.2.7.8" evidence="3"/>
<sequence>MARELLMGNEAIGLGAVHAGVVLVAGYPGTPSTEILETVAKNNEDKKIHVEWSVNEKAALEVAAGASYAGARTMVTMKQVGLNVASDPLMSLAYIGVEGGMVIIVADDPGPISSQTEQDTRHFGAFSKLPVFDPTSPEEAYEMVAAAFAYSEEYQTPVILRPTTRVCHGCASIELKEQTEPTPVKGFVKDAGRWVIFPRLSYQNHKKIEARNEELSRLFSDGPYNWIEGEKGRGNRGGKGVATGGVSYAYVKESLPEEVPLLKIGTPHPFPEELAADFLGGLSEVLVFEELDPVIEKELLRIAGKYHLPVTVKGKLTHDTQNAGENSVESVRSDLAVFLPEYPDLADVPVFLPSRDSQQPTLPVRPPVLCAGCPHRASFYAVKQAAKGRKAVYSGDIGCYTLGNAKPLDMVDTCLCMGADVTIAQGLHIIEPDAVNFSFIGDSTFFASGMTGVVNAVYNQTDIVLIVLDNSTTAMTGHQPHPGTGRTMMGEIVEKISIRKILEGIGVAKIVEADPLNLKEAVSAVREVLDVPGVRAVIFKSPCIAVTKPVRQYQVDRDKCTFCRKCIREIGCPAIATEEGKAHIEPSLCFGCGLCTQICHFDAIKEVRSHE</sequence>
<gene>
    <name evidence="6" type="primary">iorA</name>
    <name evidence="6" type="ORF">H9873_04415</name>
</gene>
<dbReference type="CDD" id="cd07034">
    <property type="entry name" value="TPP_PYR_PFOR_IOR-alpha_like"/>
    <property type="match status" value="1"/>
</dbReference>
<reference evidence="6" key="2">
    <citation type="submission" date="2021-04" db="EMBL/GenBank/DDBJ databases">
        <authorList>
            <person name="Gilroy R."/>
        </authorList>
    </citation>
    <scope>NUCLEOTIDE SEQUENCE</scope>
    <source>
        <strain evidence="6">ChiSxjej1B13-11762</strain>
    </source>
</reference>
<accession>A0A9D1UDR4</accession>
<dbReference type="Proteomes" id="UP000824263">
    <property type="component" value="Unassembled WGS sequence"/>
</dbReference>
<feature type="binding site" evidence="4">
    <location>
        <position position="592"/>
    </location>
    <ligand>
        <name>[4Fe-4S] cluster</name>
        <dbReference type="ChEBI" id="CHEBI:49883"/>
        <label>2</label>
    </ligand>
</feature>
<dbReference type="SUPFAM" id="SSF52518">
    <property type="entry name" value="Thiamin diphosphate-binding fold (THDP-binding)"/>
    <property type="match status" value="2"/>
</dbReference>
<keyword evidence="3 4" id="KW-0408">Iron</keyword>
<dbReference type="Gene3D" id="3.40.50.970">
    <property type="match status" value="2"/>
</dbReference>
<dbReference type="NCBIfam" id="TIGR03336">
    <property type="entry name" value="IOR_alpha"/>
    <property type="match status" value="1"/>
</dbReference>
<dbReference type="PANTHER" id="PTHR43710">
    <property type="entry name" value="2-HYDROXYACYL-COA LYASE"/>
    <property type="match status" value="1"/>
</dbReference>
<dbReference type="InterPro" id="IPR029061">
    <property type="entry name" value="THDP-binding"/>
</dbReference>
<comment type="catalytic activity">
    <reaction evidence="3">
        <text>indole-3-pyruvate + 2 oxidized [2Fe-2S]-[ferredoxin] + CoA = (indol-3-yl)acetyl-CoA + 2 reduced [2Fe-2S]-[ferredoxin] + CO2 + H(+)</text>
        <dbReference type="Rhea" id="RHEA:12645"/>
        <dbReference type="Rhea" id="RHEA-COMP:10000"/>
        <dbReference type="Rhea" id="RHEA-COMP:10001"/>
        <dbReference type="ChEBI" id="CHEBI:15378"/>
        <dbReference type="ChEBI" id="CHEBI:16526"/>
        <dbReference type="ChEBI" id="CHEBI:17640"/>
        <dbReference type="ChEBI" id="CHEBI:33737"/>
        <dbReference type="ChEBI" id="CHEBI:33738"/>
        <dbReference type="ChEBI" id="CHEBI:57271"/>
        <dbReference type="ChEBI" id="CHEBI:57287"/>
        <dbReference type="EC" id="1.2.7.8"/>
    </reaction>
</comment>
<comment type="caution">
    <text evidence="6">The sequence shown here is derived from an EMBL/GenBank/DDBJ whole genome shotgun (WGS) entry which is preliminary data.</text>
</comment>
<dbReference type="Pfam" id="PF02775">
    <property type="entry name" value="TPP_enzyme_C"/>
    <property type="match status" value="1"/>
</dbReference>
<keyword evidence="3 4" id="KW-0411">Iron-sulfur</keyword>
<keyword evidence="1 3" id="KW-0479">Metal-binding</keyword>